<proteinExistence type="predicted"/>
<evidence type="ECO:0000313" key="1">
    <source>
        <dbReference type="EMBL" id="GAH46016.1"/>
    </source>
</evidence>
<name>X1FK43_9ZZZZ</name>
<comment type="caution">
    <text evidence="1">The sequence shown here is derived from an EMBL/GenBank/DDBJ whole genome shotgun (WGS) entry which is preliminary data.</text>
</comment>
<accession>X1FK43</accession>
<gene>
    <name evidence="1" type="ORF">S03H2_12192</name>
</gene>
<dbReference type="EMBL" id="BARU01006211">
    <property type="protein sequence ID" value="GAH46016.1"/>
    <property type="molecule type" value="Genomic_DNA"/>
</dbReference>
<sequence>MYFLLKSEVETIDIEKKYYKKRVYCPCCLQTQLKKLNSNHFYNKYQCWNKNCEEKDIPFVVLNDYIQNEASFDDICDACQEPYPRFLEHP</sequence>
<reference evidence="1" key="1">
    <citation type="journal article" date="2014" name="Front. Microbiol.">
        <title>High frequency of phylogenetically diverse reductive dehalogenase-homologous genes in deep subseafloor sedimentary metagenomes.</title>
        <authorList>
            <person name="Kawai M."/>
            <person name="Futagami T."/>
            <person name="Toyoda A."/>
            <person name="Takaki Y."/>
            <person name="Nishi S."/>
            <person name="Hori S."/>
            <person name="Arai W."/>
            <person name="Tsubouchi T."/>
            <person name="Morono Y."/>
            <person name="Uchiyama I."/>
            <person name="Ito T."/>
            <person name="Fujiyama A."/>
            <person name="Inagaki F."/>
            <person name="Takami H."/>
        </authorList>
    </citation>
    <scope>NUCLEOTIDE SEQUENCE</scope>
    <source>
        <strain evidence="1">Expedition CK06-06</strain>
    </source>
</reference>
<protein>
    <submittedName>
        <fullName evidence="1">Uncharacterized protein</fullName>
    </submittedName>
</protein>
<organism evidence="1">
    <name type="scientific">marine sediment metagenome</name>
    <dbReference type="NCBI Taxonomy" id="412755"/>
    <lineage>
        <taxon>unclassified sequences</taxon>
        <taxon>metagenomes</taxon>
        <taxon>ecological metagenomes</taxon>
    </lineage>
</organism>
<dbReference type="AlphaFoldDB" id="X1FK43"/>